<evidence type="ECO:0000313" key="10">
    <source>
        <dbReference type="Proteomes" id="UP001627154"/>
    </source>
</evidence>
<sequence>MTSVLRSKAPRPAPEHEILTKPVNCASKQGTLGTKILCKSNYFKLTNKTDWCLYMYRVDFSPCDDRTRTKKALIRTHKDKLGAYIFDGTVLYTSHRLPQPLELTSESPYSDIVPAQVVQIKIRLVGDLPIGDYHYLQFFNIVVRRCLEHLKLQLVGRDYYDPSCAIDVREYKLQLWPGYITSIRQHERDVMMCVETSFKVMRQQTLYDLLTECREKNPRDFKNMYADQVLGSVVLTDYNNKTYKIDDIDWENNPKHTFTSKDDEKIIYADYYRNKYSIKLRDMGQPLLVSRSTARDRRAGQSELIYLIPELCRSTGLTDTMRKDFKTMRALAEHTRLVPQTRIERLLQFNRRLSTNKDISNEFDEWNFKFEDHLTDVPARIIETEKIHFHGRAITPKVSGDWNFDAQENKMFAVSKLNSWHVIVPSKHVDDAKTFIQSIMSSAAAMNFKIDRPKIVRTAGDRTDEYVHGLRHTLDKETPQLILCIVPNVNGDRYAAIKKELCITAACPSQVLQAKTLRQKSQGMMKSVSSKVAVQLNCKIGGHPWTVELSHKVPNMMVIGFDVCHDKASTDYGAMVASLDPLHYGSYYSAVTQHSNGEELSNNIAVHISHALHEYRRKNNCLPERILVYRDGVGEGQLRYVADHEVSHIYKRLAGLYGGEEKVKLTFIIVTKRINTRIFHNGRNPQPGTIVDDVITSPLKFDFFLVSQNVRQGTVSPTAYNIIHNSGNLSANALQKITYKFCHMYFNFSGTVRVPAPCQYAHKLAFFTSQALRTPAHQALRNTLYFL</sequence>
<protein>
    <recommendedName>
        <fullName evidence="11">Piwi domain-containing protein</fullName>
    </recommendedName>
</protein>
<dbReference type="Gene3D" id="2.170.260.10">
    <property type="entry name" value="paz domain"/>
    <property type="match status" value="1"/>
</dbReference>
<dbReference type="GO" id="GO:0034587">
    <property type="term" value="P:piRNA processing"/>
    <property type="evidence" value="ECO:0007669"/>
    <property type="project" value="UniProtKB-ARBA"/>
</dbReference>
<name>A0ABD2W1A4_9HYME</name>
<keyword evidence="4" id="KW-0694">RNA-binding</keyword>
<evidence type="ECO:0000256" key="5">
    <source>
        <dbReference type="ARBA" id="ARBA00023158"/>
    </source>
</evidence>
<evidence type="ECO:0000259" key="8">
    <source>
        <dbReference type="PROSITE" id="PS50822"/>
    </source>
</evidence>
<keyword evidence="3" id="KW-0963">Cytoplasm</keyword>
<dbReference type="PROSITE" id="PS50821">
    <property type="entry name" value="PAZ"/>
    <property type="match status" value="1"/>
</dbReference>
<keyword evidence="2" id="KW-0217">Developmental protein</keyword>
<dbReference type="InterPro" id="IPR036085">
    <property type="entry name" value="PAZ_dom_sf"/>
</dbReference>
<dbReference type="InterPro" id="IPR012337">
    <property type="entry name" value="RNaseH-like_sf"/>
</dbReference>
<dbReference type="GO" id="GO:0003723">
    <property type="term" value="F:RNA binding"/>
    <property type="evidence" value="ECO:0007669"/>
    <property type="project" value="UniProtKB-KW"/>
</dbReference>
<accession>A0ABD2W1A4</accession>
<dbReference type="CDD" id="cd02845">
    <property type="entry name" value="PAZ_piwi_like"/>
    <property type="match status" value="1"/>
</dbReference>
<evidence type="ECO:0000256" key="4">
    <source>
        <dbReference type="ARBA" id="ARBA00022884"/>
    </source>
</evidence>
<feature type="domain" description="Piwi" evidence="8">
    <location>
        <begin position="481"/>
        <end position="773"/>
    </location>
</feature>
<dbReference type="SMART" id="SM00950">
    <property type="entry name" value="Piwi"/>
    <property type="match status" value="1"/>
</dbReference>
<reference evidence="9 10" key="1">
    <citation type="journal article" date="2024" name="bioRxiv">
        <title>A reference genome for Trichogramma kaykai: A tiny desert-dwelling parasitoid wasp with competing sex-ratio distorters.</title>
        <authorList>
            <person name="Culotta J."/>
            <person name="Lindsey A.R."/>
        </authorList>
    </citation>
    <scope>NUCLEOTIDE SEQUENCE [LARGE SCALE GENOMIC DNA]</scope>
    <source>
        <strain evidence="9 10">KSX58</strain>
    </source>
</reference>
<evidence type="ECO:0000256" key="2">
    <source>
        <dbReference type="ARBA" id="ARBA00022473"/>
    </source>
</evidence>
<gene>
    <name evidence="9" type="ORF">TKK_017776</name>
</gene>
<evidence type="ECO:0000259" key="7">
    <source>
        <dbReference type="PROSITE" id="PS50821"/>
    </source>
</evidence>
<comment type="similarity">
    <text evidence="6">Belongs to the argonaute family. Piwi subfamily.</text>
</comment>
<dbReference type="SUPFAM" id="SSF53098">
    <property type="entry name" value="Ribonuclease H-like"/>
    <property type="match status" value="1"/>
</dbReference>
<comment type="caution">
    <text evidence="9">The sequence shown here is derived from an EMBL/GenBank/DDBJ whole genome shotgun (WGS) entry which is preliminary data.</text>
</comment>
<dbReference type="PANTHER" id="PTHR22891">
    <property type="entry name" value="EUKARYOTIC TRANSLATION INITIATION FACTOR 2C"/>
    <property type="match status" value="1"/>
</dbReference>
<keyword evidence="5" id="KW-0943">RNA-mediated gene silencing</keyword>
<dbReference type="Gene3D" id="3.40.50.2300">
    <property type="match status" value="1"/>
</dbReference>
<evidence type="ECO:0000256" key="1">
    <source>
        <dbReference type="ARBA" id="ARBA00004496"/>
    </source>
</evidence>
<dbReference type="Pfam" id="PF02171">
    <property type="entry name" value="Piwi"/>
    <property type="match status" value="1"/>
</dbReference>
<dbReference type="Pfam" id="PF23278">
    <property type="entry name" value="Piwi_N"/>
    <property type="match status" value="1"/>
</dbReference>
<evidence type="ECO:0000256" key="6">
    <source>
        <dbReference type="ARBA" id="ARBA00038291"/>
    </source>
</evidence>
<dbReference type="InterPro" id="IPR003165">
    <property type="entry name" value="Piwi"/>
</dbReference>
<dbReference type="EMBL" id="JBJJXI010000143">
    <property type="protein sequence ID" value="KAL3386849.1"/>
    <property type="molecule type" value="Genomic_DNA"/>
</dbReference>
<feature type="domain" description="PAZ" evidence="7">
    <location>
        <begin position="205"/>
        <end position="316"/>
    </location>
</feature>
<comment type="subcellular location">
    <subcellularLocation>
        <location evidence="1">Cytoplasm</location>
    </subcellularLocation>
</comment>
<dbReference type="SMART" id="SM00949">
    <property type="entry name" value="PAZ"/>
    <property type="match status" value="1"/>
</dbReference>
<dbReference type="PROSITE" id="PS50822">
    <property type="entry name" value="PIWI"/>
    <property type="match status" value="1"/>
</dbReference>
<keyword evidence="10" id="KW-1185">Reference proteome</keyword>
<dbReference type="InterPro" id="IPR003100">
    <property type="entry name" value="PAZ_dom"/>
</dbReference>
<dbReference type="CDD" id="cd04658">
    <property type="entry name" value="Piwi_piwi-like_Euk"/>
    <property type="match status" value="1"/>
</dbReference>
<dbReference type="FunFam" id="2.170.260.10:FF:000003">
    <property type="entry name" value="Piwi-like RNA-mediated gene silencing 2"/>
    <property type="match status" value="1"/>
</dbReference>
<organism evidence="9 10">
    <name type="scientific">Trichogramma kaykai</name>
    <dbReference type="NCBI Taxonomy" id="54128"/>
    <lineage>
        <taxon>Eukaryota</taxon>
        <taxon>Metazoa</taxon>
        <taxon>Ecdysozoa</taxon>
        <taxon>Arthropoda</taxon>
        <taxon>Hexapoda</taxon>
        <taxon>Insecta</taxon>
        <taxon>Pterygota</taxon>
        <taxon>Neoptera</taxon>
        <taxon>Endopterygota</taxon>
        <taxon>Hymenoptera</taxon>
        <taxon>Apocrita</taxon>
        <taxon>Proctotrupomorpha</taxon>
        <taxon>Chalcidoidea</taxon>
        <taxon>Trichogrammatidae</taxon>
        <taxon>Trichogramma</taxon>
    </lineage>
</organism>
<dbReference type="Proteomes" id="UP001627154">
    <property type="component" value="Unassembled WGS sequence"/>
</dbReference>
<proteinExistence type="inferred from homology"/>
<dbReference type="SUPFAM" id="SSF101690">
    <property type="entry name" value="PAZ domain"/>
    <property type="match status" value="1"/>
</dbReference>
<dbReference type="Pfam" id="PF02170">
    <property type="entry name" value="PAZ"/>
    <property type="match status" value="1"/>
</dbReference>
<dbReference type="AlphaFoldDB" id="A0ABD2W1A4"/>
<dbReference type="Gene3D" id="3.30.420.10">
    <property type="entry name" value="Ribonuclease H-like superfamily/Ribonuclease H"/>
    <property type="match status" value="1"/>
</dbReference>
<evidence type="ECO:0000313" key="9">
    <source>
        <dbReference type="EMBL" id="KAL3386849.1"/>
    </source>
</evidence>
<evidence type="ECO:0000256" key="3">
    <source>
        <dbReference type="ARBA" id="ARBA00022490"/>
    </source>
</evidence>
<evidence type="ECO:0008006" key="11">
    <source>
        <dbReference type="Google" id="ProtNLM"/>
    </source>
</evidence>
<dbReference type="InterPro" id="IPR036397">
    <property type="entry name" value="RNaseH_sf"/>
</dbReference>
<dbReference type="GO" id="GO:0005737">
    <property type="term" value="C:cytoplasm"/>
    <property type="evidence" value="ECO:0007669"/>
    <property type="project" value="UniProtKB-SubCell"/>
</dbReference>